<protein>
    <submittedName>
        <fullName evidence="1">Uncharacterized protein</fullName>
    </submittedName>
</protein>
<feature type="non-terminal residue" evidence="1">
    <location>
        <position position="1"/>
    </location>
</feature>
<evidence type="ECO:0000313" key="1">
    <source>
        <dbReference type="EMBL" id="SVD02486.1"/>
    </source>
</evidence>
<organism evidence="1">
    <name type="scientific">marine metagenome</name>
    <dbReference type="NCBI Taxonomy" id="408172"/>
    <lineage>
        <taxon>unclassified sequences</taxon>
        <taxon>metagenomes</taxon>
        <taxon>ecological metagenomes</taxon>
    </lineage>
</organism>
<name>A0A382RXT5_9ZZZZ</name>
<dbReference type="EMBL" id="UINC01124975">
    <property type="protein sequence ID" value="SVD02486.1"/>
    <property type="molecule type" value="Genomic_DNA"/>
</dbReference>
<gene>
    <name evidence="1" type="ORF">METZ01_LOCUS355340</name>
</gene>
<dbReference type="AlphaFoldDB" id="A0A382RXT5"/>
<feature type="non-terminal residue" evidence="1">
    <location>
        <position position="53"/>
    </location>
</feature>
<proteinExistence type="predicted"/>
<accession>A0A382RXT5</accession>
<sequence length="53" mass="5961">HLRHQSAVRFHQRAEAADRPAVARQAVWREQVAADRPRLRTGHAVAQGKGRAL</sequence>
<reference evidence="1" key="1">
    <citation type="submission" date="2018-05" db="EMBL/GenBank/DDBJ databases">
        <authorList>
            <person name="Lanie J.A."/>
            <person name="Ng W.-L."/>
            <person name="Kazmierczak K.M."/>
            <person name="Andrzejewski T.M."/>
            <person name="Davidsen T.M."/>
            <person name="Wayne K.J."/>
            <person name="Tettelin H."/>
            <person name="Glass J.I."/>
            <person name="Rusch D."/>
            <person name="Podicherti R."/>
            <person name="Tsui H.-C.T."/>
            <person name="Winkler M.E."/>
        </authorList>
    </citation>
    <scope>NUCLEOTIDE SEQUENCE</scope>
</reference>